<dbReference type="RefSeq" id="WP_399593901.1">
    <property type="nucleotide sequence ID" value="NZ_JBITPR010000046.1"/>
</dbReference>
<keyword evidence="2" id="KW-1185">Reference proteome</keyword>
<name>A0ABW8BEK1_9ACTN</name>
<comment type="caution">
    <text evidence="1">The sequence shown here is derived from an EMBL/GenBank/DDBJ whole genome shotgun (WGS) entry which is preliminary data.</text>
</comment>
<organism evidence="1 2">
    <name type="scientific">Streptomyces salinarius</name>
    <dbReference type="NCBI Taxonomy" id="2762598"/>
    <lineage>
        <taxon>Bacteria</taxon>
        <taxon>Bacillati</taxon>
        <taxon>Actinomycetota</taxon>
        <taxon>Actinomycetes</taxon>
        <taxon>Kitasatosporales</taxon>
        <taxon>Streptomycetaceae</taxon>
        <taxon>Streptomyces</taxon>
    </lineage>
</organism>
<dbReference type="Proteomes" id="UP001614264">
    <property type="component" value="Unassembled WGS sequence"/>
</dbReference>
<evidence type="ECO:0000313" key="1">
    <source>
        <dbReference type="EMBL" id="MFI7873459.1"/>
    </source>
</evidence>
<dbReference type="EMBL" id="JBITPR010000046">
    <property type="protein sequence ID" value="MFI7873459.1"/>
    <property type="molecule type" value="Genomic_DNA"/>
</dbReference>
<reference evidence="1 2" key="1">
    <citation type="submission" date="2024-07" db="EMBL/GenBank/DDBJ databases">
        <title>Whole genome sequencing of Prodigiosin pigment-producing Streptomyces salinarius isolated from rhizosphere soil of Arachis hypogaea.</title>
        <authorList>
            <person name="Vidhya A."/>
            <person name="Ramya S."/>
        </authorList>
    </citation>
    <scope>NUCLEOTIDE SEQUENCE [LARGE SCALE GENOMIC DNA]</scope>
    <source>
        <strain evidence="1 2">VRMG2420</strain>
    </source>
</reference>
<protein>
    <submittedName>
        <fullName evidence="1">Uncharacterized protein</fullName>
    </submittedName>
</protein>
<proteinExistence type="predicted"/>
<sequence length="216" mass="22739">MKHRTTDPADAGAGHEADEVPELLFKAHDALRGATHLITALETPEAERGFAAFTENLAALLTKVEDIASTISADPLNEADRRSSLIALYVRGDAGRIAVLIEQVGDIASGRRTQSLAGPFTGPVRELGEACVNLMAQAHDVLRVPGPLTMLNQGLADVTARQRRLSRSLLTGSLACSTRDAVDAAVLGRCYEECAWRAVALAGVGLQARAPAVGAH</sequence>
<accession>A0ABW8BEK1</accession>
<evidence type="ECO:0000313" key="2">
    <source>
        <dbReference type="Proteomes" id="UP001614264"/>
    </source>
</evidence>
<gene>
    <name evidence="1" type="ORF">AB4829_22985</name>
</gene>